<dbReference type="OrthoDB" id="105927at2"/>
<reference evidence="7 8" key="1">
    <citation type="submission" date="2017-10" db="EMBL/GenBank/DDBJ databases">
        <title>The draft genome sequence of Lewinella marina KCTC 32374.</title>
        <authorList>
            <person name="Wang K."/>
        </authorList>
    </citation>
    <scope>NUCLEOTIDE SEQUENCE [LARGE SCALE GENOMIC DNA]</scope>
    <source>
        <strain evidence="7 8">MKG-38</strain>
    </source>
</reference>
<keyword evidence="8" id="KW-1185">Reference proteome</keyword>
<feature type="binding site" description="via carbamate group" evidence="4">
    <location>
        <position position="172"/>
    </location>
    <ligand>
        <name>Zn(2+)</name>
        <dbReference type="ChEBI" id="CHEBI:29105"/>
        <label>2</label>
    </ligand>
</feature>
<name>A0A2G0CCF1_9BACT</name>
<accession>A0A2G0CCF1</accession>
<feature type="signal peptide" evidence="6">
    <location>
        <begin position="1"/>
        <end position="24"/>
    </location>
</feature>
<comment type="similarity">
    <text evidence="5">Belongs to the metallo-dependent hydrolases superfamily. Phosphotriesterase family.</text>
</comment>
<dbReference type="PROSITE" id="PS51347">
    <property type="entry name" value="PHOSPHOTRIESTERASE_2"/>
    <property type="match status" value="1"/>
</dbReference>
<feature type="binding site" evidence="4">
    <location>
        <position position="299"/>
    </location>
    <ligand>
        <name>Zn(2+)</name>
        <dbReference type="ChEBI" id="CHEBI:29105"/>
        <label>1</label>
    </ligand>
</feature>
<keyword evidence="6" id="KW-0732">Signal</keyword>
<feature type="binding site" evidence="4">
    <location>
        <position position="205"/>
    </location>
    <ligand>
        <name>Zn(2+)</name>
        <dbReference type="ChEBI" id="CHEBI:29105"/>
        <label>2</label>
    </ligand>
</feature>
<organism evidence="7 8">
    <name type="scientific">Neolewinella marina</name>
    <dbReference type="NCBI Taxonomy" id="438751"/>
    <lineage>
        <taxon>Bacteria</taxon>
        <taxon>Pseudomonadati</taxon>
        <taxon>Bacteroidota</taxon>
        <taxon>Saprospiria</taxon>
        <taxon>Saprospirales</taxon>
        <taxon>Lewinellaceae</taxon>
        <taxon>Neolewinella</taxon>
    </lineage>
</organism>
<feature type="binding site" evidence="4">
    <location>
        <position position="234"/>
    </location>
    <ligand>
        <name>Zn(2+)</name>
        <dbReference type="ChEBI" id="CHEBI:29105"/>
        <label>2</label>
    </ligand>
</feature>
<feature type="binding site" evidence="4">
    <location>
        <position position="55"/>
    </location>
    <ligand>
        <name>Zn(2+)</name>
        <dbReference type="ChEBI" id="CHEBI:29105"/>
        <label>1</label>
    </ligand>
</feature>
<dbReference type="PANTHER" id="PTHR10819">
    <property type="entry name" value="PHOSPHOTRIESTERASE-RELATED"/>
    <property type="match status" value="1"/>
</dbReference>
<feature type="chain" id="PRO_5013934713" evidence="6">
    <location>
        <begin position="25"/>
        <end position="353"/>
    </location>
</feature>
<evidence type="ECO:0000256" key="3">
    <source>
        <dbReference type="PIRSR" id="PIRSR601559-50"/>
    </source>
</evidence>
<dbReference type="PROSITE" id="PS51257">
    <property type="entry name" value="PROKAR_LIPOPROTEIN"/>
    <property type="match status" value="1"/>
</dbReference>
<dbReference type="InterPro" id="IPR001559">
    <property type="entry name" value="Phosphotriesterase"/>
</dbReference>
<dbReference type="RefSeq" id="WP_099107295.1">
    <property type="nucleotide sequence ID" value="NZ_JAATJF010000005.1"/>
</dbReference>
<dbReference type="GO" id="GO:0016787">
    <property type="term" value="F:hydrolase activity"/>
    <property type="evidence" value="ECO:0007669"/>
    <property type="project" value="UniProtKB-KW"/>
</dbReference>
<dbReference type="AlphaFoldDB" id="A0A2G0CCF1"/>
<evidence type="ECO:0000256" key="2">
    <source>
        <dbReference type="ARBA" id="ARBA00022801"/>
    </source>
</evidence>
<evidence type="ECO:0000313" key="7">
    <source>
        <dbReference type="EMBL" id="PHK97641.1"/>
    </source>
</evidence>
<dbReference type="Proteomes" id="UP000226437">
    <property type="component" value="Unassembled WGS sequence"/>
</dbReference>
<sequence length="353" mass="37743">MLLPVPRRAFLQSLATLLAGSCLALPAAGRRPPAEVIMTVGGPISPDALGFCLPHEHVLSRFGAPPVEPAPYETAAAAREVVPYLKYLAELGVGAIADCTAYSFGRAPELLRELSRLSGLHLITNTGYYGAADDRYVPAEAYDLDAQGIADRWIAEFTDGIGETGIRPGFIKTAVDSGPLSPIDGRLVRAAAITHRATGLSMAIHTGDNAAAAEQQLQILAEEGVSPRAWAWTHAQNLTDPAPLLEAAGRGAWISLDGIKTPYFQAGRKQGDDTLDRHLQHLLALRAGGLLDRVLLSHDGSSFPPDLAARRPMDTLANTFLPLLRAAGFTEAEIHQLTVTNPAGFFTIRQRLR</sequence>
<keyword evidence="2" id="KW-0378">Hydrolase</keyword>
<comment type="caution">
    <text evidence="7">The sequence shown here is derived from an EMBL/GenBank/DDBJ whole genome shotgun (WGS) entry which is preliminary data.</text>
</comment>
<keyword evidence="1 4" id="KW-0479">Metal-binding</keyword>
<dbReference type="EMBL" id="PDLO01000007">
    <property type="protein sequence ID" value="PHK97641.1"/>
    <property type="molecule type" value="Genomic_DNA"/>
</dbReference>
<evidence type="ECO:0000313" key="8">
    <source>
        <dbReference type="Proteomes" id="UP000226437"/>
    </source>
</evidence>
<gene>
    <name evidence="7" type="ORF">CGL56_14505</name>
</gene>
<feature type="modified residue" description="N6-carboxylysine" evidence="3 5">
    <location>
        <position position="172"/>
    </location>
</feature>
<comment type="cofactor">
    <cofactor evidence="4">
        <name>a divalent metal cation</name>
        <dbReference type="ChEBI" id="CHEBI:60240"/>
    </cofactor>
    <text evidence="4">Binds 2 divalent metal cations per subunit.</text>
</comment>
<feature type="binding site" evidence="4">
    <location>
        <position position="57"/>
    </location>
    <ligand>
        <name>Zn(2+)</name>
        <dbReference type="ChEBI" id="CHEBI:29105"/>
        <label>1</label>
    </ligand>
</feature>
<dbReference type="PANTHER" id="PTHR10819:SF3">
    <property type="entry name" value="PHOSPHOTRIESTERASE-RELATED PROTEIN"/>
    <property type="match status" value="1"/>
</dbReference>
<evidence type="ECO:0000256" key="6">
    <source>
        <dbReference type="SAM" id="SignalP"/>
    </source>
</evidence>
<dbReference type="Gene3D" id="3.20.20.140">
    <property type="entry name" value="Metal-dependent hydrolases"/>
    <property type="match status" value="1"/>
</dbReference>
<evidence type="ECO:0000256" key="1">
    <source>
        <dbReference type="ARBA" id="ARBA00022723"/>
    </source>
</evidence>
<dbReference type="Pfam" id="PF02126">
    <property type="entry name" value="PTE"/>
    <property type="match status" value="1"/>
</dbReference>
<dbReference type="InterPro" id="IPR032466">
    <property type="entry name" value="Metal_Hydrolase"/>
</dbReference>
<proteinExistence type="inferred from homology"/>
<evidence type="ECO:0000256" key="4">
    <source>
        <dbReference type="PIRSR" id="PIRSR601559-51"/>
    </source>
</evidence>
<feature type="binding site" description="via carbamate group" evidence="4">
    <location>
        <position position="172"/>
    </location>
    <ligand>
        <name>Zn(2+)</name>
        <dbReference type="ChEBI" id="CHEBI:29105"/>
        <label>1</label>
    </ligand>
</feature>
<dbReference type="GO" id="GO:0008270">
    <property type="term" value="F:zinc ion binding"/>
    <property type="evidence" value="ECO:0007669"/>
    <property type="project" value="InterPro"/>
</dbReference>
<dbReference type="SUPFAM" id="SSF51556">
    <property type="entry name" value="Metallo-dependent hydrolases"/>
    <property type="match status" value="1"/>
</dbReference>
<protein>
    <submittedName>
        <fullName evidence="7">Aryldialkylphosphatase</fullName>
    </submittedName>
</protein>
<evidence type="ECO:0000256" key="5">
    <source>
        <dbReference type="PROSITE-ProRule" id="PRU00679"/>
    </source>
</evidence>